<comment type="subcellular location">
    <subcellularLocation>
        <location evidence="12">Cytoplasm</location>
    </subcellularLocation>
</comment>
<dbReference type="HOGENOM" id="CLU_049343_7_1_9"/>
<evidence type="ECO:0000256" key="11">
    <source>
        <dbReference type="ARBA" id="ARBA00047836"/>
    </source>
</evidence>
<evidence type="ECO:0000256" key="1">
    <source>
        <dbReference type="ARBA" id="ARBA00003294"/>
    </source>
</evidence>
<dbReference type="InterPro" id="IPR013785">
    <property type="entry name" value="Aldolase_TIM"/>
</dbReference>
<keyword evidence="9 12" id="KW-0456">Lyase</keyword>
<dbReference type="AlphaFoldDB" id="C0EFH2"/>
<sequence length="346" mass="37894">MPGEYIKLRRKEFLDHQNLNVKAKELVMKKTIFQGAGVAIVTPMNEDFSIHYRLFGALIDDQIERGSDAIVVAGTTGEASTLTDNEHLELIEYAVKRTAGRVPVIAGAGGNNTAHAVWFSKECERLGADALLHVTPYYNKTSQQGLYEHFRACASATGLPVILYNVPSRTGVNIQPETFCRLSEIDSIVAAKEASGNIAQFAKTASLCGDQLDLYTGNDDQIVPALSLGAKGVISVLSNILPERTHEICASWLAGDTAQSAQLQLEYLDLIEALFSDVSPIPVKQALNFMGWNVGKCRLPLCRMDGAAASRLLATLKRHHLIQYGKVGSTLLSRSFQRRYKRLKTS</sequence>
<comment type="caution">
    <text evidence="16">The sequence shown here is derived from an EMBL/GenBank/DDBJ whole genome shotgun (WGS) entry which is preliminary data.</text>
</comment>
<keyword evidence="7 12" id="KW-0220">Diaminopimelate biosynthesis</keyword>
<dbReference type="Gene3D" id="3.20.20.70">
    <property type="entry name" value="Aldolase class I"/>
    <property type="match status" value="1"/>
</dbReference>
<dbReference type="InterPro" id="IPR002220">
    <property type="entry name" value="DapA-like"/>
</dbReference>
<feature type="site" description="Part of a proton relay during catalysis" evidence="12">
    <location>
        <position position="75"/>
    </location>
</feature>
<dbReference type="NCBIfam" id="TIGR00674">
    <property type="entry name" value="dapA"/>
    <property type="match status" value="1"/>
</dbReference>
<dbReference type="PRINTS" id="PR00146">
    <property type="entry name" value="DHPICSNTHASE"/>
</dbReference>
<evidence type="ECO:0000256" key="9">
    <source>
        <dbReference type="ARBA" id="ARBA00023239"/>
    </source>
</evidence>
<dbReference type="UniPathway" id="UPA00034">
    <property type="reaction ID" value="UER00017"/>
</dbReference>
<keyword evidence="5 12" id="KW-0963">Cytoplasm</keyword>
<dbReference type="PANTHER" id="PTHR12128">
    <property type="entry name" value="DIHYDRODIPICOLINATE SYNTHASE"/>
    <property type="match status" value="1"/>
</dbReference>
<dbReference type="GO" id="GO:0019877">
    <property type="term" value="P:diaminopimelate biosynthetic process"/>
    <property type="evidence" value="ECO:0007669"/>
    <property type="project" value="UniProtKB-UniRule"/>
</dbReference>
<evidence type="ECO:0000256" key="4">
    <source>
        <dbReference type="ARBA" id="ARBA00012086"/>
    </source>
</evidence>
<evidence type="ECO:0000256" key="13">
    <source>
        <dbReference type="PIRNR" id="PIRNR001365"/>
    </source>
</evidence>
<dbReference type="EC" id="4.3.3.7" evidence="4 12"/>
<dbReference type="CDD" id="cd00950">
    <property type="entry name" value="DHDPS"/>
    <property type="match status" value="1"/>
</dbReference>
<evidence type="ECO:0000256" key="6">
    <source>
        <dbReference type="ARBA" id="ARBA00022605"/>
    </source>
</evidence>
<evidence type="ECO:0000256" key="14">
    <source>
        <dbReference type="PIRSR" id="PIRSR001365-1"/>
    </source>
</evidence>
<organism evidence="16 17">
    <name type="scientific">[Clostridium] methylpentosum DSM 5476</name>
    <dbReference type="NCBI Taxonomy" id="537013"/>
    <lineage>
        <taxon>Bacteria</taxon>
        <taxon>Bacillati</taxon>
        <taxon>Bacillota</taxon>
        <taxon>Clostridia</taxon>
        <taxon>Eubacteriales</taxon>
        <taxon>Oscillospiraceae</taxon>
        <taxon>Oscillospiraceae incertae sedis</taxon>
    </lineage>
</organism>
<dbReference type="PANTHER" id="PTHR12128:SF66">
    <property type="entry name" value="4-HYDROXY-2-OXOGLUTARATE ALDOLASE, MITOCHONDRIAL"/>
    <property type="match status" value="1"/>
</dbReference>
<dbReference type="STRING" id="537013.CLOSTMETH_02614"/>
<evidence type="ECO:0000256" key="5">
    <source>
        <dbReference type="ARBA" id="ARBA00022490"/>
    </source>
</evidence>
<comment type="similarity">
    <text evidence="3 12 13">Belongs to the DapA family.</text>
</comment>
<name>C0EFH2_9FIRM</name>
<evidence type="ECO:0000256" key="2">
    <source>
        <dbReference type="ARBA" id="ARBA00005120"/>
    </source>
</evidence>
<feature type="active site" description="Proton donor/acceptor" evidence="12 14">
    <location>
        <position position="164"/>
    </location>
</feature>
<dbReference type="GO" id="GO:0005829">
    <property type="term" value="C:cytosol"/>
    <property type="evidence" value="ECO:0007669"/>
    <property type="project" value="TreeGrafter"/>
</dbReference>
<feature type="site" description="Part of a proton relay during catalysis" evidence="12">
    <location>
        <position position="138"/>
    </location>
</feature>
<comment type="subunit">
    <text evidence="12">Homotetramer; dimer of dimers.</text>
</comment>
<feature type="active site" description="Schiff-base intermediate with substrate" evidence="12 14">
    <location>
        <position position="192"/>
    </location>
</feature>
<keyword evidence="8 12" id="KW-0457">Lysine biosynthesis</keyword>
<evidence type="ECO:0000256" key="7">
    <source>
        <dbReference type="ARBA" id="ARBA00022915"/>
    </source>
</evidence>
<keyword evidence="6 12" id="KW-0028">Amino-acid biosynthesis</keyword>
<dbReference type="GO" id="GO:0009089">
    <property type="term" value="P:lysine biosynthetic process via diaminopimelate"/>
    <property type="evidence" value="ECO:0007669"/>
    <property type="project" value="UniProtKB-UniRule"/>
</dbReference>
<dbReference type="SUPFAM" id="SSF51569">
    <property type="entry name" value="Aldolase"/>
    <property type="match status" value="1"/>
</dbReference>
<dbReference type="PROSITE" id="PS00665">
    <property type="entry name" value="DHDPS_1"/>
    <property type="match status" value="1"/>
</dbReference>
<proteinExistence type="inferred from homology"/>
<dbReference type="PIRSF" id="PIRSF001365">
    <property type="entry name" value="DHDPS"/>
    <property type="match status" value="1"/>
</dbReference>
<dbReference type="GO" id="GO:0008840">
    <property type="term" value="F:4-hydroxy-tetrahydrodipicolinate synthase activity"/>
    <property type="evidence" value="ECO:0007669"/>
    <property type="project" value="UniProtKB-UniRule"/>
</dbReference>
<evidence type="ECO:0000256" key="3">
    <source>
        <dbReference type="ARBA" id="ARBA00007592"/>
    </source>
</evidence>
<reference evidence="16 17" key="1">
    <citation type="submission" date="2009-01" db="EMBL/GenBank/DDBJ databases">
        <authorList>
            <person name="Fulton L."/>
            <person name="Clifton S."/>
            <person name="Fulton B."/>
            <person name="Xu J."/>
            <person name="Minx P."/>
            <person name="Pepin K.H."/>
            <person name="Johnson M."/>
            <person name="Bhonagiri V."/>
            <person name="Nash W.E."/>
            <person name="Mardis E.R."/>
            <person name="Wilson R.K."/>
        </authorList>
    </citation>
    <scope>NUCLEOTIDE SEQUENCE [LARGE SCALE GENOMIC DNA]</scope>
    <source>
        <strain evidence="16 17">DSM 5476</strain>
    </source>
</reference>
<dbReference type="InterPro" id="IPR005263">
    <property type="entry name" value="DapA"/>
</dbReference>
<feature type="binding site" evidence="12 15">
    <location>
        <position position="76"/>
    </location>
    <ligand>
        <name>pyruvate</name>
        <dbReference type="ChEBI" id="CHEBI:15361"/>
    </ligand>
</feature>
<dbReference type="SMART" id="SM01130">
    <property type="entry name" value="DHDPS"/>
    <property type="match status" value="1"/>
</dbReference>
<evidence type="ECO:0000313" key="16">
    <source>
        <dbReference type="EMBL" id="EEG29781.1"/>
    </source>
</evidence>
<accession>C0EFH2</accession>
<evidence type="ECO:0000256" key="10">
    <source>
        <dbReference type="ARBA" id="ARBA00023270"/>
    </source>
</evidence>
<comment type="caution">
    <text evidence="12">Was originally thought to be a dihydrodipicolinate synthase (DHDPS), catalyzing the condensation of (S)-aspartate-beta-semialdehyde [(S)-ASA] and pyruvate to dihydrodipicolinate (DHDP). However, it was shown in E.coli that the product of the enzymatic reaction is not dihydrodipicolinate but in fact (4S)-4-hydroxy-2,3,4,5-tetrahydro-(2S)-dipicolinic acid (HTPA), and that the consecutive dehydration reaction leading to DHDP is not spontaneous but catalyzed by DapB.</text>
</comment>
<reference evidence="16 17" key="2">
    <citation type="submission" date="2009-02" db="EMBL/GenBank/DDBJ databases">
        <title>Draft genome sequence of Clostridium methylpentosum (DSM 5476).</title>
        <authorList>
            <person name="Sudarsanam P."/>
            <person name="Ley R."/>
            <person name="Guruge J."/>
            <person name="Turnbaugh P.J."/>
            <person name="Mahowald M."/>
            <person name="Liep D."/>
            <person name="Gordon J."/>
        </authorList>
    </citation>
    <scope>NUCLEOTIDE SEQUENCE [LARGE SCALE GENOMIC DNA]</scope>
    <source>
        <strain evidence="16 17">DSM 5476</strain>
    </source>
</reference>
<evidence type="ECO:0000256" key="15">
    <source>
        <dbReference type="PIRSR" id="PIRSR001365-2"/>
    </source>
</evidence>
<evidence type="ECO:0000256" key="12">
    <source>
        <dbReference type="HAMAP-Rule" id="MF_00418"/>
    </source>
</evidence>
<keyword evidence="10 12" id="KW-0704">Schiff base</keyword>
<evidence type="ECO:0000256" key="8">
    <source>
        <dbReference type="ARBA" id="ARBA00023154"/>
    </source>
</evidence>
<dbReference type="HAMAP" id="MF_00418">
    <property type="entry name" value="DapA"/>
    <property type="match status" value="1"/>
</dbReference>
<comment type="function">
    <text evidence="1 12">Catalyzes the condensation of (S)-aspartate-beta-semialdehyde [(S)-ASA] and pyruvate to 4-hydroxy-tetrahydrodipicolinate (HTPA).</text>
</comment>
<keyword evidence="17" id="KW-1185">Reference proteome</keyword>
<dbReference type="Proteomes" id="UP000003340">
    <property type="component" value="Unassembled WGS sequence"/>
</dbReference>
<protein>
    <recommendedName>
        <fullName evidence="4 12">4-hydroxy-tetrahydrodipicolinate synthase</fullName>
        <shortName evidence="12">HTPA synthase</shortName>
        <ecNumber evidence="4 12">4.3.3.7</ecNumber>
    </recommendedName>
</protein>
<feature type="binding site" evidence="12 15">
    <location>
        <position position="234"/>
    </location>
    <ligand>
        <name>pyruvate</name>
        <dbReference type="ChEBI" id="CHEBI:15361"/>
    </ligand>
</feature>
<dbReference type="eggNOG" id="COG0329">
    <property type="taxonomic scope" value="Bacteria"/>
</dbReference>
<dbReference type="EMBL" id="ACEC01000091">
    <property type="protein sequence ID" value="EEG29781.1"/>
    <property type="molecule type" value="Genomic_DNA"/>
</dbReference>
<dbReference type="Pfam" id="PF00701">
    <property type="entry name" value="DHDPS"/>
    <property type="match status" value="1"/>
</dbReference>
<dbReference type="InterPro" id="IPR020624">
    <property type="entry name" value="Schiff_base-form_aldolases_CS"/>
</dbReference>
<comment type="pathway">
    <text evidence="2 12">Amino-acid biosynthesis; L-lysine biosynthesis via DAP pathway; (S)-tetrahydrodipicolinate from L-aspartate: step 3/4.</text>
</comment>
<evidence type="ECO:0000313" key="17">
    <source>
        <dbReference type="Proteomes" id="UP000003340"/>
    </source>
</evidence>
<gene>
    <name evidence="12 16" type="primary">dapA</name>
    <name evidence="16" type="ORF">CLOSTMETH_02614</name>
</gene>
<comment type="catalytic activity">
    <reaction evidence="11 12">
        <text>L-aspartate 4-semialdehyde + pyruvate = (2S,4S)-4-hydroxy-2,3,4,5-tetrahydrodipicolinate + H2O + H(+)</text>
        <dbReference type="Rhea" id="RHEA:34171"/>
        <dbReference type="ChEBI" id="CHEBI:15361"/>
        <dbReference type="ChEBI" id="CHEBI:15377"/>
        <dbReference type="ChEBI" id="CHEBI:15378"/>
        <dbReference type="ChEBI" id="CHEBI:67139"/>
        <dbReference type="ChEBI" id="CHEBI:537519"/>
        <dbReference type="EC" id="4.3.3.7"/>
    </reaction>
</comment>